<protein>
    <submittedName>
        <fullName evidence="1">Uncharacterized protein</fullName>
    </submittedName>
</protein>
<evidence type="ECO:0000313" key="2">
    <source>
        <dbReference type="Proteomes" id="UP000273405"/>
    </source>
</evidence>
<sequence length="114" mass="12507">MSRNSQWKVLLLGVSALVLVVALVFASGTTGAPGELYPELPEKDAFAEQALEALRATGITGELTYDPERFLIQSSTPDDLARWGISYEQAHTDAMANLRRLDSVPLRHVPWARA</sequence>
<accession>A0A3A8MNI6</accession>
<organism evidence="1 2">
    <name type="scientific">Corallococcus sicarius</name>
    <dbReference type="NCBI Taxonomy" id="2316726"/>
    <lineage>
        <taxon>Bacteria</taxon>
        <taxon>Pseudomonadati</taxon>
        <taxon>Myxococcota</taxon>
        <taxon>Myxococcia</taxon>
        <taxon>Myxococcales</taxon>
        <taxon>Cystobacterineae</taxon>
        <taxon>Myxococcaceae</taxon>
        <taxon>Corallococcus</taxon>
    </lineage>
</organism>
<comment type="caution">
    <text evidence="1">The sequence shown here is derived from an EMBL/GenBank/DDBJ whole genome shotgun (WGS) entry which is preliminary data.</text>
</comment>
<keyword evidence="2" id="KW-1185">Reference proteome</keyword>
<evidence type="ECO:0000313" key="1">
    <source>
        <dbReference type="EMBL" id="RKH29122.1"/>
    </source>
</evidence>
<dbReference type="RefSeq" id="WP_120630360.1">
    <property type="nucleotide sequence ID" value="NZ_RAWG01000511.1"/>
</dbReference>
<gene>
    <name evidence="1" type="ORF">D7X12_39815</name>
</gene>
<dbReference type="EMBL" id="RAWG01000511">
    <property type="protein sequence ID" value="RKH29122.1"/>
    <property type="molecule type" value="Genomic_DNA"/>
</dbReference>
<reference evidence="2" key="1">
    <citation type="submission" date="2018-09" db="EMBL/GenBank/DDBJ databases">
        <authorList>
            <person name="Livingstone P.G."/>
            <person name="Whitworth D.E."/>
        </authorList>
    </citation>
    <scope>NUCLEOTIDE SEQUENCE [LARGE SCALE GENOMIC DNA]</scope>
    <source>
        <strain evidence="2">CA040B</strain>
    </source>
</reference>
<dbReference type="AlphaFoldDB" id="A0A3A8MNI6"/>
<name>A0A3A8MNI6_9BACT</name>
<dbReference type="Proteomes" id="UP000273405">
    <property type="component" value="Unassembled WGS sequence"/>
</dbReference>
<proteinExistence type="predicted"/>